<proteinExistence type="predicted"/>
<accession>A0AA40GCA7</accession>
<name>A0AA40GCA7_9HYME</name>
<keyword evidence="3" id="KW-1185">Reference proteome</keyword>
<evidence type="ECO:0000313" key="2">
    <source>
        <dbReference type="EMBL" id="KAK1134958.1"/>
    </source>
</evidence>
<comment type="caution">
    <text evidence="2">The sequence shown here is derived from an EMBL/GenBank/DDBJ whole genome shotgun (WGS) entry which is preliminary data.</text>
</comment>
<feature type="region of interest" description="Disordered" evidence="1">
    <location>
        <begin position="33"/>
        <end position="72"/>
    </location>
</feature>
<feature type="compositionally biased region" description="Basic and acidic residues" evidence="1">
    <location>
        <begin position="49"/>
        <end position="67"/>
    </location>
</feature>
<dbReference type="EMBL" id="JAHYIQ010000002">
    <property type="protein sequence ID" value="KAK1134958.1"/>
    <property type="molecule type" value="Genomic_DNA"/>
</dbReference>
<reference evidence="2" key="1">
    <citation type="submission" date="2021-10" db="EMBL/GenBank/DDBJ databases">
        <title>Melipona bicolor Genome sequencing and assembly.</title>
        <authorList>
            <person name="Araujo N.S."/>
            <person name="Arias M.C."/>
        </authorList>
    </citation>
    <scope>NUCLEOTIDE SEQUENCE</scope>
    <source>
        <strain evidence="2">USP_2M_L1-L4_2017</strain>
        <tissue evidence="2">Whole body</tissue>
    </source>
</reference>
<evidence type="ECO:0000256" key="1">
    <source>
        <dbReference type="SAM" id="MobiDB-lite"/>
    </source>
</evidence>
<dbReference type="AlphaFoldDB" id="A0AA40GCA7"/>
<organism evidence="2 3">
    <name type="scientific">Melipona bicolor</name>
    <dbReference type="NCBI Taxonomy" id="60889"/>
    <lineage>
        <taxon>Eukaryota</taxon>
        <taxon>Metazoa</taxon>
        <taxon>Ecdysozoa</taxon>
        <taxon>Arthropoda</taxon>
        <taxon>Hexapoda</taxon>
        <taxon>Insecta</taxon>
        <taxon>Pterygota</taxon>
        <taxon>Neoptera</taxon>
        <taxon>Endopterygota</taxon>
        <taxon>Hymenoptera</taxon>
        <taxon>Apocrita</taxon>
        <taxon>Aculeata</taxon>
        <taxon>Apoidea</taxon>
        <taxon>Anthophila</taxon>
        <taxon>Apidae</taxon>
        <taxon>Melipona</taxon>
    </lineage>
</organism>
<gene>
    <name evidence="2" type="ORF">K0M31_007724</name>
</gene>
<evidence type="ECO:0000313" key="3">
    <source>
        <dbReference type="Proteomes" id="UP001177670"/>
    </source>
</evidence>
<dbReference type="Proteomes" id="UP001177670">
    <property type="component" value="Unassembled WGS sequence"/>
</dbReference>
<protein>
    <submittedName>
        <fullName evidence="2">Uncharacterized protein</fullName>
    </submittedName>
</protein>
<feature type="compositionally biased region" description="Basic residues" evidence="1">
    <location>
        <begin position="36"/>
        <end position="48"/>
    </location>
</feature>
<sequence>MCVCVCVCVCDTKSYANRRTGTHTVDITESVYTHSVHTRQRAHARQKRDRLYEGSERDGQGGSKQDRCWPQQPLTRQYYFQPFSGANATRRGVVSQPSSQS</sequence>